<reference evidence="2" key="1">
    <citation type="submission" date="2022-11" db="EMBL/GenBank/DDBJ databases">
        <authorList>
            <person name="Morgan W.R."/>
            <person name="Tartar A."/>
        </authorList>
    </citation>
    <scope>NUCLEOTIDE SEQUENCE</scope>
    <source>
        <strain evidence="2">ARSEF 373</strain>
    </source>
</reference>
<dbReference type="AlphaFoldDB" id="A0AAV2ZBV9"/>
<dbReference type="PROSITE" id="PS50404">
    <property type="entry name" value="GST_NTER"/>
    <property type="match status" value="1"/>
</dbReference>
<dbReference type="Pfam" id="PF13417">
    <property type="entry name" value="GST_N_3"/>
    <property type="match status" value="1"/>
</dbReference>
<sequence length="236" mass="26731">MVTNAAPAPALLVSIPASNYVEKARWALQLAGIPFEEEKHVPVLAYRSTMPKGGRTVPLLKTGTLVLKDSADILEYCAQTMPSLYPNEEAKRLELLFDNHFGSHLRRVAWLFFPIIKFLIVKGNSVYEARVHNSWERLIKVAKEQEAKLGDGPVGSHFLAGPTFSAADITFCSHMALVIHPPELKYLSNYFSDEHIPADFRERIDALRQSKIGQFVYWCYKNRRPDVMTTMPRKTA</sequence>
<reference evidence="2" key="2">
    <citation type="journal article" date="2023" name="Microbiol Resour">
        <title>Decontamination and Annotation of the Draft Genome Sequence of the Oomycete Lagenidium giganteum ARSEF 373.</title>
        <authorList>
            <person name="Morgan W.R."/>
            <person name="Tartar A."/>
        </authorList>
    </citation>
    <scope>NUCLEOTIDE SEQUENCE</scope>
    <source>
        <strain evidence="2">ARSEF 373</strain>
    </source>
</reference>
<protein>
    <recommendedName>
        <fullName evidence="1">GST N-terminal domain-containing protein</fullName>
    </recommendedName>
</protein>
<dbReference type="Gene3D" id="1.20.1050.10">
    <property type="match status" value="1"/>
</dbReference>
<dbReference type="EMBL" id="DAKRPA010000004">
    <property type="protein sequence ID" value="DBA04918.1"/>
    <property type="molecule type" value="Genomic_DNA"/>
</dbReference>
<feature type="domain" description="GST N-terminal" evidence="1">
    <location>
        <begin position="8"/>
        <end position="85"/>
    </location>
</feature>
<keyword evidence="3" id="KW-1185">Reference proteome</keyword>
<accession>A0AAV2ZBV9</accession>
<comment type="caution">
    <text evidence="2">The sequence shown here is derived from an EMBL/GenBank/DDBJ whole genome shotgun (WGS) entry which is preliminary data.</text>
</comment>
<dbReference type="Gene3D" id="3.40.30.10">
    <property type="entry name" value="Glutaredoxin"/>
    <property type="match status" value="1"/>
</dbReference>
<dbReference type="Proteomes" id="UP001146120">
    <property type="component" value="Unassembled WGS sequence"/>
</dbReference>
<dbReference type="CDD" id="cd00570">
    <property type="entry name" value="GST_N_family"/>
    <property type="match status" value="1"/>
</dbReference>
<dbReference type="InterPro" id="IPR036282">
    <property type="entry name" value="Glutathione-S-Trfase_C_sf"/>
</dbReference>
<evidence type="ECO:0000313" key="3">
    <source>
        <dbReference type="Proteomes" id="UP001146120"/>
    </source>
</evidence>
<dbReference type="SUPFAM" id="SSF47616">
    <property type="entry name" value="GST C-terminal domain-like"/>
    <property type="match status" value="1"/>
</dbReference>
<name>A0AAV2ZBV9_9STRA</name>
<evidence type="ECO:0000313" key="2">
    <source>
        <dbReference type="EMBL" id="DBA04918.1"/>
    </source>
</evidence>
<dbReference type="InterPro" id="IPR036249">
    <property type="entry name" value="Thioredoxin-like_sf"/>
</dbReference>
<proteinExistence type="predicted"/>
<gene>
    <name evidence="2" type="ORF">N0F65_006920</name>
</gene>
<dbReference type="InterPro" id="IPR004045">
    <property type="entry name" value="Glutathione_S-Trfase_N"/>
</dbReference>
<organism evidence="2 3">
    <name type="scientific">Lagenidium giganteum</name>
    <dbReference type="NCBI Taxonomy" id="4803"/>
    <lineage>
        <taxon>Eukaryota</taxon>
        <taxon>Sar</taxon>
        <taxon>Stramenopiles</taxon>
        <taxon>Oomycota</taxon>
        <taxon>Peronosporomycetes</taxon>
        <taxon>Pythiales</taxon>
        <taxon>Pythiaceae</taxon>
    </lineage>
</organism>
<dbReference type="SUPFAM" id="SSF52833">
    <property type="entry name" value="Thioredoxin-like"/>
    <property type="match status" value="1"/>
</dbReference>
<evidence type="ECO:0000259" key="1">
    <source>
        <dbReference type="PROSITE" id="PS50404"/>
    </source>
</evidence>